<feature type="region of interest" description="Disordered" evidence="1">
    <location>
        <begin position="1"/>
        <end position="46"/>
    </location>
</feature>
<sequence length="148" mass="16877">MDSMETQGEPLEYLTAQTPNDLPSHKPTFSSLEQPQATNKPLTLPYNKPPRIDRVLYFRGLPDSEFDTSHWTRAMLFAMLDTQPEFYQERDRRVVQRKLEGGIELGEYDGLVLVWDMSWGLAEWVKGGGRKGPAGEVYLEDVEGSRAV</sequence>
<reference evidence="2 3" key="1">
    <citation type="journal article" date="2018" name="IMA Fungus">
        <title>IMA Genome-F 9: Draft genome sequence of Annulohypoxylon stygium, Aspergillus mulundensis, Berkeleyomyces basicola (syn. Thielaviopsis basicola), Ceratocystis smalleyi, two Cercospora beticola strains, Coleophoma cylindrospora, Fusarium fracticaudum, Phialophora cf. hyalina, and Morchella septimelata.</title>
        <authorList>
            <person name="Wingfield B.D."/>
            <person name="Bills G.F."/>
            <person name="Dong Y."/>
            <person name="Huang W."/>
            <person name="Nel W.J."/>
            <person name="Swalarsk-Parry B.S."/>
            <person name="Vaghefi N."/>
            <person name="Wilken P.M."/>
            <person name="An Z."/>
            <person name="de Beer Z.W."/>
            <person name="De Vos L."/>
            <person name="Chen L."/>
            <person name="Duong T.A."/>
            <person name="Gao Y."/>
            <person name="Hammerbacher A."/>
            <person name="Kikkert J.R."/>
            <person name="Li Y."/>
            <person name="Li H."/>
            <person name="Li K."/>
            <person name="Li Q."/>
            <person name="Liu X."/>
            <person name="Ma X."/>
            <person name="Naidoo K."/>
            <person name="Pethybridge S.J."/>
            <person name="Sun J."/>
            <person name="Steenkamp E.T."/>
            <person name="van der Nest M.A."/>
            <person name="van Wyk S."/>
            <person name="Wingfield M.J."/>
            <person name="Xiong C."/>
            <person name="Yue Q."/>
            <person name="Zhang X."/>
        </authorList>
    </citation>
    <scope>NUCLEOTIDE SEQUENCE [LARGE SCALE GENOMIC DNA]</scope>
    <source>
        <strain evidence="2 3">BP6252</strain>
    </source>
</reference>
<dbReference type="EMBL" id="PDLM01000007">
    <property type="protein sequence ID" value="RDW73521.1"/>
    <property type="molecule type" value="Genomic_DNA"/>
</dbReference>
<evidence type="ECO:0000313" key="2">
    <source>
        <dbReference type="EMBL" id="RDW73521.1"/>
    </source>
</evidence>
<comment type="caution">
    <text evidence="2">The sequence shown here is derived from an EMBL/GenBank/DDBJ whole genome shotgun (WGS) entry which is preliminary data.</text>
</comment>
<protein>
    <submittedName>
        <fullName evidence="2">Uncharacterized protein</fullName>
    </submittedName>
</protein>
<dbReference type="AlphaFoldDB" id="A0A3D8RI49"/>
<dbReference type="Proteomes" id="UP000256645">
    <property type="component" value="Unassembled WGS sequence"/>
</dbReference>
<organism evidence="2 3">
    <name type="scientific">Coleophoma cylindrospora</name>
    <dbReference type="NCBI Taxonomy" id="1849047"/>
    <lineage>
        <taxon>Eukaryota</taxon>
        <taxon>Fungi</taxon>
        <taxon>Dikarya</taxon>
        <taxon>Ascomycota</taxon>
        <taxon>Pezizomycotina</taxon>
        <taxon>Leotiomycetes</taxon>
        <taxon>Helotiales</taxon>
        <taxon>Dermateaceae</taxon>
        <taxon>Coleophoma</taxon>
    </lineage>
</organism>
<keyword evidence="3" id="KW-1185">Reference proteome</keyword>
<feature type="compositionally biased region" description="Polar residues" evidence="1">
    <location>
        <begin position="15"/>
        <end position="41"/>
    </location>
</feature>
<accession>A0A3D8RI49</accession>
<gene>
    <name evidence="2" type="ORF">BP6252_07428</name>
</gene>
<evidence type="ECO:0000313" key="3">
    <source>
        <dbReference type="Proteomes" id="UP000256645"/>
    </source>
</evidence>
<evidence type="ECO:0000256" key="1">
    <source>
        <dbReference type="SAM" id="MobiDB-lite"/>
    </source>
</evidence>
<proteinExistence type="predicted"/>
<name>A0A3D8RI49_9HELO</name>